<reference evidence="2 3" key="1">
    <citation type="journal article" date="2024" name="Ann. Entomol. Soc. Am.">
        <title>Genomic analyses of the southern and eastern yellowjacket wasps (Hymenoptera: Vespidae) reveal evolutionary signatures of social life.</title>
        <authorList>
            <person name="Catto M.A."/>
            <person name="Caine P.B."/>
            <person name="Orr S.E."/>
            <person name="Hunt B.G."/>
            <person name="Goodisman M.A.D."/>
        </authorList>
    </citation>
    <scope>NUCLEOTIDE SEQUENCE [LARGE SCALE GENOMIC DNA]</scope>
    <source>
        <strain evidence="2">233</strain>
        <tissue evidence="2">Head and thorax</tissue>
    </source>
</reference>
<gene>
    <name evidence="2" type="ORF">V1478_012137</name>
</gene>
<name>A0ABD2ACF4_VESSQ</name>
<dbReference type="Proteomes" id="UP001607302">
    <property type="component" value="Unassembled WGS sequence"/>
</dbReference>
<keyword evidence="3" id="KW-1185">Reference proteome</keyword>
<feature type="compositionally biased region" description="Gly residues" evidence="1">
    <location>
        <begin position="164"/>
        <end position="186"/>
    </location>
</feature>
<sequence>MRGFGDSRLTTSTGCCIALKCGSHESKTLLLVVLLKPELALPRPRKETSDSPTPPAVQSANDPHPTTLLPGFESSYGKKRIRVSAGTPSSKPHDGLDVAKGALPKRNPERPASLALPSLRIRNSIDTESSSRGHWLGGGVCVATPPRLVRERLMPLKSSDSSARGGGSGGGSSTSGGGASSGDGGGCGGGSSSLACSCGTMQRAGMRPNEIRVGLKRGVEGGVGQATSAQSVSRLGVRGGIGVSGL</sequence>
<evidence type="ECO:0000313" key="2">
    <source>
        <dbReference type="EMBL" id="KAL2718261.1"/>
    </source>
</evidence>
<accession>A0ABD2ACF4</accession>
<feature type="region of interest" description="Disordered" evidence="1">
    <location>
        <begin position="156"/>
        <end position="186"/>
    </location>
</feature>
<feature type="region of interest" description="Disordered" evidence="1">
    <location>
        <begin position="43"/>
        <end position="115"/>
    </location>
</feature>
<protein>
    <submittedName>
        <fullName evidence="2">Uncharacterized protein</fullName>
    </submittedName>
</protein>
<evidence type="ECO:0000256" key="1">
    <source>
        <dbReference type="SAM" id="MobiDB-lite"/>
    </source>
</evidence>
<evidence type="ECO:0000313" key="3">
    <source>
        <dbReference type="Proteomes" id="UP001607302"/>
    </source>
</evidence>
<organism evidence="2 3">
    <name type="scientific">Vespula squamosa</name>
    <name type="common">Southern yellow jacket</name>
    <name type="synonym">Wasp</name>
    <dbReference type="NCBI Taxonomy" id="30214"/>
    <lineage>
        <taxon>Eukaryota</taxon>
        <taxon>Metazoa</taxon>
        <taxon>Ecdysozoa</taxon>
        <taxon>Arthropoda</taxon>
        <taxon>Hexapoda</taxon>
        <taxon>Insecta</taxon>
        <taxon>Pterygota</taxon>
        <taxon>Neoptera</taxon>
        <taxon>Endopterygota</taxon>
        <taxon>Hymenoptera</taxon>
        <taxon>Apocrita</taxon>
        <taxon>Aculeata</taxon>
        <taxon>Vespoidea</taxon>
        <taxon>Vespidae</taxon>
        <taxon>Vespinae</taxon>
        <taxon>Vespula</taxon>
    </lineage>
</organism>
<dbReference type="AlphaFoldDB" id="A0ABD2ACF4"/>
<proteinExistence type="predicted"/>
<dbReference type="EMBL" id="JAUDFV010000152">
    <property type="protein sequence ID" value="KAL2718261.1"/>
    <property type="molecule type" value="Genomic_DNA"/>
</dbReference>
<comment type="caution">
    <text evidence="2">The sequence shown here is derived from an EMBL/GenBank/DDBJ whole genome shotgun (WGS) entry which is preliminary data.</text>
</comment>